<dbReference type="EMBL" id="NNAK01000003">
    <property type="protein sequence ID" value="OZP04723.1"/>
    <property type="molecule type" value="Genomic_DNA"/>
</dbReference>
<dbReference type="AlphaFoldDB" id="A0AB73QFL3"/>
<accession>A0AB73QFL3</accession>
<evidence type="ECO:0000313" key="1">
    <source>
        <dbReference type="EMBL" id="OZP04723.1"/>
    </source>
</evidence>
<name>A0AB73QFL3_ECOLX</name>
<reference evidence="1 2" key="1">
    <citation type="submission" date="2017-07" db="EMBL/GenBank/DDBJ databases">
        <authorList>
            <person name="Zhi S."/>
            <person name="Banting G."/>
            <person name="Neumann N."/>
        </authorList>
    </citation>
    <scope>NUCLEOTIDE SEQUENCE [LARGE SCALE GENOMIC DNA]</scope>
    <source>
        <strain evidence="1 2">WW41</strain>
    </source>
</reference>
<dbReference type="Proteomes" id="UP000264870">
    <property type="component" value="Unassembled WGS sequence"/>
</dbReference>
<protein>
    <submittedName>
        <fullName evidence="1">Uncharacterized protein</fullName>
    </submittedName>
</protein>
<proteinExistence type="predicted"/>
<sequence length="31" mass="3442">MVFSLSLWERAGVRASARTFTLTLTLSLKGE</sequence>
<organism evidence="1 2">
    <name type="scientific">Escherichia coli</name>
    <dbReference type="NCBI Taxonomy" id="562"/>
    <lineage>
        <taxon>Bacteria</taxon>
        <taxon>Pseudomonadati</taxon>
        <taxon>Pseudomonadota</taxon>
        <taxon>Gammaproteobacteria</taxon>
        <taxon>Enterobacterales</taxon>
        <taxon>Enterobacteriaceae</taxon>
        <taxon>Escherichia</taxon>
    </lineage>
</organism>
<evidence type="ECO:0000313" key="2">
    <source>
        <dbReference type="Proteomes" id="UP000264870"/>
    </source>
</evidence>
<feature type="non-terminal residue" evidence="1">
    <location>
        <position position="31"/>
    </location>
</feature>
<gene>
    <name evidence="1" type="ORF">CG702_01485</name>
</gene>
<comment type="caution">
    <text evidence="1">The sequence shown here is derived from an EMBL/GenBank/DDBJ whole genome shotgun (WGS) entry which is preliminary data.</text>
</comment>